<organism evidence="2 3">
    <name type="scientific">Ureibacillus sinduriensis BLB-1 = JCM 15800</name>
    <dbReference type="NCBI Taxonomy" id="1384057"/>
    <lineage>
        <taxon>Bacteria</taxon>
        <taxon>Bacillati</taxon>
        <taxon>Bacillota</taxon>
        <taxon>Bacilli</taxon>
        <taxon>Bacillales</taxon>
        <taxon>Caryophanaceae</taxon>
        <taxon>Ureibacillus</taxon>
    </lineage>
</organism>
<sequence>MKFKLLTWTFFLPLLLFFTLMFLVEISIYSILPPELGGMNIWMEFKQVWYRSVSFYAIILIAVFWLYLRMFKALT</sequence>
<dbReference type="STRING" id="1384057.CD33_06620"/>
<dbReference type="AlphaFoldDB" id="A0A0A3INX2"/>
<reference evidence="2 3" key="1">
    <citation type="submission" date="2014-02" db="EMBL/GenBank/DDBJ databases">
        <title>Draft genome sequence of Lysinibacillus sinduriensis JCM 15800.</title>
        <authorList>
            <person name="Zhang F."/>
            <person name="Wang G."/>
            <person name="Zhang L."/>
        </authorList>
    </citation>
    <scope>NUCLEOTIDE SEQUENCE [LARGE SCALE GENOMIC DNA]</scope>
    <source>
        <strain evidence="2 3">JCM 15800</strain>
    </source>
</reference>
<evidence type="ECO:0000313" key="2">
    <source>
        <dbReference type="EMBL" id="KGR76537.1"/>
    </source>
</evidence>
<gene>
    <name evidence="2" type="ORF">CD33_06620</name>
</gene>
<feature type="transmembrane region" description="Helical" evidence="1">
    <location>
        <begin position="48"/>
        <end position="68"/>
    </location>
</feature>
<feature type="transmembrane region" description="Helical" evidence="1">
    <location>
        <begin position="5"/>
        <end position="28"/>
    </location>
</feature>
<keyword evidence="3" id="KW-1185">Reference proteome</keyword>
<accession>A0A0A3INX2</accession>
<comment type="caution">
    <text evidence="2">The sequence shown here is derived from an EMBL/GenBank/DDBJ whole genome shotgun (WGS) entry which is preliminary data.</text>
</comment>
<keyword evidence="1" id="KW-0812">Transmembrane</keyword>
<evidence type="ECO:0000313" key="3">
    <source>
        <dbReference type="Proteomes" id="UP000030408"/>
    </source>
</evidence>
<proteinExistence type="predicted"/>
<keyword evidence="1" id="KW-0472">Membrane</keyword>
<dbReference type="Proteomes" id="UP000030408">
    <property type="component" value="Unassembled WGS sequence"/>
</dbReference>
<keyword evidence="1" id="KW-1133">Transmembrane helix</keyword>
<protein>
    <submittedName>
        <fullName evidence="2">Uncharacterized protein</fullName>
    </submittedName>
</protein>
<evidence type="ECO:0000256" key="1">
    <source>
        <dbReference type="SAM" id="Phobius"/>
    </source>
</evidence>
<name>A0A0A3INX2_9BACL</name>
<dbReference type="eggNOG" id="ENOG502ZCQ0">
    <property type="taxonomic scope" value="Bacteria"/>
</dbReference>
<dbReference type="EMBL" id="JPVO01000045">
    <property type="protein sequence ID" value="KGR76537.1"/>
    <property type="molecule type" value="Genomic_DNA"/>
</dbReference>